<name>A0A938BTC9_UNCW3</name>
<dbReference type="InterPro" id="IPR036291">
    <property type="entry name" value="NAD(P)-bd_dom_sf"/>
</dbReference>
<sequence>MIYVVTGGAGFIGSSIVEELLKRGETVRVVDNFSTGRRENLAPFLKDIELIEGDIRSLEVLRSAMSGSSFRSSSTSTLTSTYVLHQAALPSVPRSVQDPVTTHEVGATGTLNVLIAARDCGVKRVVYASSSSVYGDSVELPKHEGMMPNPLSPYAVSKLAGEHYCRVFSRLYGLETVALRYFNVFGPRQNPNSQYAAVIPKFIAAVREGRKPVVYGDGEQSRDFTPVANVVAANLAACEVPLAAQVKAKAEAKAGEETPLSISTLASTSPFLLCNVAVGERYSLNFLVSEICRIVGRKVEPVYDKPRPGDVKHSLASVDVLRDRLGLASPQPFQDGLEHLIRGTRAKD</sequence>
<comment type="caution">
    <text evidence="2">The sequence shown here is derived from an EMBL/GenBank/DDBJ whole genome shotgun (WGS) entry which is preliminary data.</text>
</comment>
<dbReference type="Pfam" id="PF01370">
    <property type="entry name" value="Epimerase"/>
    <property type="match status" value="1"/>
</dbReference>
<organism evidence="2 3">
    <name type="scientific">candidate division WOR-3 bacterium</name>
    <dbReference type="NCBI Taxonomy" id="2052148"/>
    <lineage>
        <taxon>Bacteria</taxon>
        <taxon>Bacteria division WOR-3</taxon>
    </lineage>
</organism>
<accession>A0A938BTC9</accession>
<dbReference type="InterPro" id="IPR001509">
    <property type="entry name" value="Epimerase_deHydtase"/>
</dbReference>
<dbReference type="SUPFAM" id="SSF51735">
    <property type="entry name" value="NAD(P)-binding Rossmann-fold domains"/>
    <property type="match status" value="1"/>
</dbReference>
<evidence type="ECO:0000313" key="2">
    <source>
        <dbReference type="EMBL" id="MBM3331467.1"/>
    </source>
</evidence>
<feature type="domain" description="NAD-dependent epimerase/dehydratase" evidence="1">
    <location>
        <begin position="4"/>
        <end position="241"/>
    </location>
</feature>
<dbReference type="PANTHER" id="PTHR43245">
    <property type="entry name" value="BIFUNCTIONAL POLYMYXIN RESISTANCE PROTEIN ARNA"/>
    <property type="match status" value="1"/>
</dbReference>
<proteinExistence type="predicted"/>
<gene>
    <name evidence="2" type="ORF">FJY68_06390</name>
</gene>
<dbReference type="AlphaFoldDB" id="A0A938BTC9"/>
<dbReference type="Proteomes" id="UP000779900">
    <property type="component" value="Unassembled WGS sequence"/>
</dbReference>
<protein>
    <submittedName>
        <fullName evidence="2">NAD-dependent epimerase/dehydratase family protein</fullName>
    </submittedName>
</protein>
<dbReference type="Gene3D" id="3.40.50.720">
    <property type="entry name" value="NAD(P)-binding Rossmann-like Domain"/>
    <property type="match status" value="1"/>
</dbReference>
<reference evidence="2" key="1">
    <citation type="submission" date="2019-03" db="EMBL/GenBank/DDBJ databases">
        <title>Lake Tanganyika Metagenome-Assembled Genomes (MAGs).</title>
        <authorList>
            <person name="Tran P."/>
        </authorList>
    </citation>
    <scope>NUCLEOTIDE SEQUENCE</scope>
    <source>
        <strain evidence="2">K_DeepCast_150m_m2_040</strain>
    </source>
</reference>
<evidence type="ECO:0000259" key="1">
    <source>
        <dbReference type="Pfam" id="PF01370"/>
    </source>
</evidence>
<dbReference type="InterPro" id="IPR050177">
    <property type="entry name" value="Lipid_A_modif_metabolic_enz"/>
</dbReference>
<dbReference type="EMBL" id="VGIR01000030">
    <property type="protein sequence ID" value="MBM3331467.1"/>
    <property type="molecule type" value="Genomic_DNA"/>
</dbReference>
<dbReference type="InterPro" id="IPR020904">
    <property type="entry name" value="Sc_DH/Rdtase_CS"/>
</dbReference>
<dbReference type="PROSITE" id="PS00061">
    <property type="entry name" value="ADH_SHORT"/>
    <property type="match status" value="1"/>
</dbReference>
<dbReference type="PANTHER" id="PTHR43245:SF13">
    <property type="entry name" value="UDP-D-APIOSE_UDP-D-XYLOSE SYNTHASE 2"/>
    <property type="match status" value="1"/>
</dbReference>
<evidence type="ECO:0000313" key="3">
    <source>
        <dbReference type="Proteomes" id="UP000779900"/>
    </source>
</evidence>
<dbReference type="Gene3D" id="3.90.25.10">
    <property type="entry name" value="UDP-galactose 4-epimerase, domain 1"/>
    <property type="match status" value="1"/>
</dbReference>